<proteinExistence type="predicted"/>
<dbReference type="KEGG" id="nhy:JQS43_02635"/>
<dbReference type="RefSeq" id="WP_239677461.1">
    <property type="nucleotide sequence ID" value="NZ_CP070499.1"/>
</dbReference>
<dbReference type="SUPFAM" id="SSF53955">
    <property type="entry name" value="Lysozyme-like"/>
    <property type="match status" value="1"/>
</dbReference>
<gene>
    <name evidence="2" type="ORF">JQS43_02635</name>
</gene>
<reference evidence="2" key="1">
    <citation type="submission" date="2021-02" db="EMBL/GenBank/DDBJ databases">
        <title>Natrosporangium hydrolyticum gen. nov., sp. nov, a haloalkaliphilic actinobacterium from a soda solonchak soil.</title>
        <authorList>
            <person name="Sorokin D.Y."/>
            <person name="Khijniak T.V."/>
            <person name="Zakharycheva A.P."/>
            <person name="Boueva O.V."/>
            <person name="Ariskina E.V."/>
            <person name="Hahnke R.L."/>
            <person name="Bunk B."/>
            <person name="Sproer C."/>
            <person name="Schumann P."/>
            <person name="Evtushenko L.I."/>
            <person name="Kublanov I.V."/>
        </authorList>
    </citation>
    <scope>NUCLEOTIDE SEQUENCE</scope>
    <source>
        <strain evidence="2">DSM 106523</strain>
    </source>
</reference>
<evidence type="ECO:0000313" key="3">
    <source>
        <dbReference type="Proteomes" id="UP000662857"/>
    </source>
</evidence>
<evidence type="ECO:0000256" key="1">
    <source>
        <dbReference type="SAM" id="MobiDB-lite"/>
    </source>
</evidence>
<dbReference type="Proteomes" id="UP000662857">
    <property type="component" value="Chromosome"/>
</dbReference>
<feature type="compositionally biased region" description="Low complexity" evidence="1">
    <location>
        <begin position="83"/>
        <end position="92"/>
    </location>
</feature>
<evidence type="ECO:0000313" key="2">
    <source>
        <dbReference type="EMBL" id="QSB15278.1"/>
    </source>
</evidence>
<protein>
    <submittedName>
        <fullName evidence="2">Lytic transglycosylase domain-containing protein</fullName>
    </submittedName>
</protein>
<keyword evidence="3" id="KW-1185">Reference proteome</keyword>
<dbReference type="EMBL" id="CP070499">
    <property type="protein sequence ID" value="QSB15278.1"/>
    <property type="molecule type" value="Genomic_DNA"/>
</dbReference>
<dbReference type="InterPro" id="IPR023346">
    <property type="entry name" value="Lysozyme-like_dom_sf"/>
</dbReference>
<accession>A0A895YMY1</accession>
<organism evidence="2 3">
    <name type="scientific">Natronosporangium hydrolyticum</name>
    <dbReference type="NCBI Taxonomy" id="2811111"/>
    <lineage>
        <taxon>Bacteria</taxon>
        <taxon>Bacillati</taxon>
        <taxon>Actinomycetota</taxon>
        <taxon>Actinomycetes</taxon>
        <taxon>Micromonosporales</taxon>
        <taxon>Micromonosporaceae</taxon>
        <taxon>Natronosporangium</taxon>
    </lineage>
</organism>
<sequence>MALSVVGGAELAGNANERPEVDPPAETLAYQMQLAELERVVDEAADRGSRGTSDADASERTVRAEAAQVKPEPEPEPEPEPAPESASEPAPSDSTGPVPASCSEYSGNRATGCSMLLDAGFGIDQMSCLDNLWTRESGWNHQAQNPSSGAYGIPQSLPGDKMASHGSDWQTNPATQISWGLEYINNRYGNPCGAWGFFQSNNWY</sequence>
<feature type="region of interest" description="Disordered" evidence="1">
    <location>
        <begin position="1"/>
        <end position="104"/>
    </location>
</feature>
<feature type="compositionally biased region" description="Basic and acidic residues" evidence="1">
    <location>
        <begin position="36"/>
        <end position="49"/>
    </location>
</feature>
<dbReference type="AlphaFoldDB" id="A0A895YMY1"/>
<name>A0A895YMY1_9ACTN</name>
<dbReference type="Gene3D" id="1.10.530.10">
    <property type="match status" value="1"/>
</dbReference>